<dbReference type="EMBL" id="CAJVPW010077480">
    <property type="protein sequence ID" value="CAG8798857.1"/>
    <property type="molecule type" value="Genomic_DNA"/>
</dbReference>
<gene>
    <name evidence="1" type="ORF">SPELUC_LOCUS17876</name>
</gene>
<reference evidence="1" key="1">
    <citation type="submission" date="2021-06" db="EMBL/GenBank/DDBJ databases">
        <authorList>
            <person name="Kallberg Y."/>
            <person name="Tangrot J."/>
            <person name="Rosling A."/>
        </authorList>
    </citation>
    <scope>NUCLEOTIDE SEQUENCE</scope>
    <source>
        <strain evidence="1">28 12/20/2015</strain>
    </source>
</reference>
<feature type="non-terminal residue" evidence="1">
    <location>
        <position position="1"/>
    </location>
</feature>
<feature type="non-terminal residue" evidence="1">
    <location>
        <position position="68"/>
    </location>
</feature>
<keyword evidence="2" id="KW-1185">Reference proteome</keyword>
<accession>A0ACA9RLN5</accession>
<comment type="caution">
    <text evidence="1">The sequence shown here is derived from an EMBL/GenBank/DDBJ whole genome shotgun (WGS) entry which is preliminary data.</text>
</comment>
<sequence>QHIHVFSLSTNMRVSQTTSPEAKAFADYLLNIGNGTEPTTENNLIHLPDEIVIYLQSNEDSINSLIDA</sequence>
<proteinExistence type="predicted"/>
<evidence type="ECO:0000313" key="2">
    <source>
        <dbReference type="Proteomes" id="UP000789366"/>
    </source>
</evidence>
<name>A0ACA9RLN5_9GLOM</name>
<protein>
    <submittedName>
        <fullName evidence="1">10026_t:CDS:1</fullName>
    </submittedName>
</protein>
<dbReference type="Proteomes" id="UP000789366">
    <property type="component" value="Unassembled WGS sequence"/>
</dbReference>
<evidence type="ECO:0000313" key="1">
    <source>
        <dbReference type="EMBL" id="CAG8798857.1"/>
    </source>
</evidence>
<organism evidence="1 2">
    <name type="scientific">Cetraspora pellucida</name>
    <dbReference type="NCBI Taxonomy" id="1433469"/>
    <lineage>
        <taxon>Eukaryota</taxon>
        <taxon>Fungi</taxon>
        <taxon>Fungi incertae sedis</taxon>
        <taxon>Mucoromycota</taxon>
        <taxon>Glomeromycotina</taxon>
        <taxon>Glomeromycetes</taxon>
        <taxon>Diversisporales</taxon>
        <taxon>Gigasporaceae</taxon>
        <taxon>Cetraspora</taxon>
    </lineage>
</organism>